<dbReference type="SUPFAM" id="SSF81383">
    <property type="entry name" value="F-box domain"/>
    <property type="match status" value="1"/>
</dbReference>
<dbReference type="Gene3D" id="1.20.1280.50">
    <property type="match status" value="1"/>
</dbReference>
<dbReference type="Gene3D" id="3.80.10.10">
    <property type="entry name" value="Ribonuclease Inhibitor"/>
    <property type="match status" value="1"/>
</dbReference>
<dbReference type="SUPFAM" id="SSF52047">
    <property type="entry name" value="RNI-like"/>
    <property type="match status" value="1"/>
</dbReference>
<feature type="domain" description="F-box" evidence="1">
    <location>
        <begin position="10"/>
        <end position="64"/>
    </location>
</feature>
<name>A0AAD4J822_PERFH</name>
<dbReference type="AlphaFoldDB" id="A0AAD4J822"/>
<dbReference type="InterPro" id="IPR001810">
    <property type="entry name" value="F-box_dom"/>
</dbReference>
<dbReference type="Proteomes" id="UP001190926">
    <property type="component" value="Unassembled WGS sequence"/>
</dbReference>
<dbReference type="InterPro" id="IPR053772">
    <property type="entry name" value="At1g61320/At1g61330-like"/>
</dbReference>
<evidence type="ECO:0000313" key="2">
    <source>
        <dbReference type="EMBL" id="KAH6828273.1"/>
    </source>
</evidence>
<dbReference type="PROSITE" id="PS50181">
    <property type="entry name" value="FBOX"/>
    <property type="match status" value="1"/>
</dbReference>
<proteinExistence type="predicted"/>
<dbReference type="Pfam" id="PF23622">
    <property type="entry name" value="LRR_At1g61320_AtMIF1"/>
    <property type="match status" value="1"/>
</dbReference>
<keyword evidence="3" id="KW-1185">Reference proteome</keyword>
<evidence type="ECO:0000313" key="3">
    <source>
        <dbReference type="Proteomes" id="UP001190926"/>
    </source>
</evidence>
<dbReference type="Pfam" id="PF00646">
    <property type="entry name" value="F-box"/>
    <property type="match status" value="1"/>
</dbReference>
<sequence>MAEIRSLCFQDSIDRLPDELLISIVSRLPVIEAGRTSILARRWRYFWMFNLVLIFDGSHVLRALEKSGKPLKTERIKFMKGVNRILKLHSSTTIEEFRIVFDLDERYARVIKQWLIFAFAKSVRRLELDLAISYTGVLHDQRYIFPNVCQRMECLQIFPLGLSSCESLVTVSLREVDVTGEVLEFFLSNCPFLEELCVRDSGHLKNLRTSCPSIRLRQLEIVNCMAFRSLDICTPNLRSFTFYGLRITMALKNVSSLSSLSLGAELSSIVTLNLIEISRCLSHLETLRLHTPAVSEYEKLPEYLYLPRLKKLILDVCAYGFESLLCYTPLINGAPLLHEIVLKLTLCETSNERRTIYPAKGRQHQCLEVLRIEGFSGTKTDVELAQYVVDNSVNLKKIVIGFCPPSVSRHAGAMGLRQREMAAVEQVDVLGIAQMTMAREGISLVKARLPADVQLIII</sequence>
<dbReference type="PANTHER" id="PTHR34145:SF68">
    <property type="entry name" value="FBD DOMAIN-CONTAINING PROTEIN"/>
    <property type="match status" value="1"/>
</dbReference>
<dbReference type="EMBL" id="SDAM02000127">
    <property type="protein sequence ID" value="KAH6828273.1"/>
    <property type="molecule type" value="Genomic_DNA"/>
</dbReference>
<comment type="caution">
    <text evidence="2">The sequence shown here is derived from an EMBL/GenBank/DDBJ whole genome shotgun (WGS) entry which is preliminary data.</text>
</comment>
<dbReference type="InterPro" id="IPR036047">
    <property type="entry name" value="F-box-like_dom_sf"/>
</dbReference>
<gene>
    <name evidence="2" type="ORF">C2S53_014155</name>
</gene>
<dbReference type="PANTHER" id="PTHR34145">
    <property type="entry name" value="OS02G0105600 PROTEIN"/>
    <property type="match status" value="1"/>
</dbReference>
<evidence type="ECO:0000259" key="1">
    <source>
        <dbReference type="PROSITE" id="PS50181"/>
    </source>
</evidence>
<organism evidence="2 3">
    <name type="scientific">Perilla frutescens var. hirtella</name>
    <name type="common">Perilla citriodora</name>
    <name type="synonym">Perilla setoyensis</name>
    <dbReference type="NCBI Taxonomy" id="608512"/>
    <lineage>
        <taxon>Eukaryota</taxon>
        <taxon>Viridiplantae</taxon>
        <taxon>Streptophyta</taxon>
        <taxon>Embryophyta</taxon>
        <taxon>Tracheophyta</taxon>
        <taxon>Spermatophyta</taxon>
        <taxon>Magnoliopsida</taxon>
        <taxon>eudicotyledons</taxon>
        <taxon>Gunneridae</taxon>
        <taxon>Pentapetalae</taxon>
        <taxon>asterids</taxon>
        <taxon>lamiids</taxon>
        <taxon>Lamiales</taxon>
        <taxon>Lamiaceae</taxon>
        <taxon>Nepetoideae</taxon>
        <taxon>Elsholtzieae</taxon>
        <taxon>Perilla</taxon>
    </lineage>
</organism>
<dbReference type="InterPro" id="IPR055357">
    <property type="entry name" value="LRR_At1g61320_AtMIF1"/>
</dbReference>
<accession>A0AAD4J822</accession>
<reference evidence="2 3" key="1">
    <citation type="journal article" date="2021" name="Nat. Commun.">
        <title>Incipient diploidization of the medicinal plant Perilla within 10,000 years.</title>
        <authorList>
            <person name="Zhang Y."/>
            <person name="Shen Q."/>
            <person name="Leng L."/>
            <person name="Zhang D."/>
            <person name="Chen S."/>
            <person name="Shi Y."/>
            <person name="Ning Z."/>
            <person name="Chen S."/>
        </authorList>
    </citation>
    <scope>NUCLEOTIDE SEQUENCE [LARGE SCALE GENOMIC DNA]</scope>
    <source>
        <strain evidence="3">cv. PC099</strain>
    </source>
</reference>
<dbReference type="InterPro" id="IPR032675">
    <property type="entry name" value="LRR_dom_sf"/>
</dbReference>
<protein>
    <recommendedName>
        <fullName evidence="1">F-box domain-containing protein</fullName>
    </recommendedName>
</protein>